<keyword evidence="2" id="KW-0560">Oxidoreductase</keyword>
<evidence type="ECO:0000313" key="2">
    <source>
        <dbReference type="EMBL" id="GAA3960030.1"/>
    </source>
</evidence>
<feature type="compositionally biased region" description="Basic and acidic residues" evidence="1">
    <location>
        <begin position="8"/>
        <end position="18"/>
    </location>
</feature>
<gene>
    <name evidence="2" type="ORF">GCM10022231_19860</name>
</gene>
<accession>A0ABP7P5E7</accession>
<evidence type="ECO:0000256" key="1">
    <source>
        <dbReference type="SAM" id="MobiDB-lite"/>
    </source>
</evidence>
<dbReference type="InterPro" id="IPR015889">
    <property type="entry name" value="Intradiol_dOase_core"/>
</dbReference>
<sequence length="322" mass="33339">MHARFGKTRHELPPENRPVDGAVSRRGMLLGTGALGLAGVLAACGTDDGAPSGSTSGSAQAAATGDHELLNELLAQAPQCPTTSEETEGPYWFDVDRIRADIREDREGVPLALALRVVDLDNCRVDGDPAPVSDAVVEIWHCDAEGNYSGFEANSASSGGPGGGPPGGAPPAGERPSGQPPAGGPGGPGPGGDGGGTLSDGSYSSGDRESTTSDEKTYLRGAQSTDSSGIARFTSIYPGWYSGRTVHIHLRVHLNKTTARTSQLYFDDDLNDSVFAARPYSGHPDRDTRNDTDGIYDATGLLKAEQDGGTVYAAVNLGITRT</sequence>
<name>A0ABP7P5E7_9ACTN</name>
<feature type="region of interest" description="Disordered" evidence="1">
    <location>
        <begin position="152"/>
        <end position="225"/>
    </location>
</feature>
<protein>
    <submittedName>
        <fullName evidence="2">Protocatechuate dioxygenase</fullName>
    </submittedName>
</protein>
<feature type="compositionally biased region" description="Gly residues" evidence="1">
    <location>
        <begin position="184"/>
        <end position="198"/>
    </location>
</feature>
<dbReference type="PANTHER" id="PTHR34315">
    <property type="match status" value="1"/>
</dbReference>
<dbReference type="EMBL" id="BAAAZW010000005">
    <property type="protein sequence ID" value="GAA3960030.1"/>
    <property type="molecule type" value="Genomic_DNA"/>
</dbReference>
<dbReference type="SUPFAM" id="SSF49482">
    <property type="entry name" value="Aromatic compound dioxygenase"/>
    <property type="match status" value="2"/>
</dbReference>
<keyword evidence="2" id="KW-0223">Dioxygenase</keyword>
<keyword evidence="3" id="KW-1185">Reference proteome</keyword>
<evidence type="ECO:0000313" key="3">
    <source>
        <dbReference type="Proteomes" id="UP001418444"/>
    </source>
</evidence>
<feature type="region of interest" description="Disordered" evidence="1">
    <location>
        <begin position="1"/>
        <end position="22"/>
    </location>
</feature>
<dbReference type="PANTHER" id="PTHR34315:SF1">
    <property type="entry name" value="INTRADIOL RING-CLEAVAGE DIOXYGENASES DOMAIN-CONTAINING PROTEIN-RELATED"/>
    <property type="match status" value="1"/>
</dbReference>
<dbReference type="Proteomes" id="UP001418444">
    <property type="component" value="Unassembled WGS sequence"/>
</dbReference>
<reference evidence="3" key="1">
    <citation type="journal article" date="2019" name="Int. J. Syst. Evol. Microbiol.">
        <title>The Global Catalogue of Microorganisms (GCM) 10K type strain sequencing project: providing services to taxonomists for standard genome sequencing and annotation.</title>
        <authorList>
            <consortium name="The Broad Institute Genomics Platform"/>
            <consortium name="The Broad Institute Genome Sequencing Center for Infectious Disease"/>
            <person name="Wu L."/>
            <person name="Ma J."/>
        </authorList>
    </citation>
    <scope>NUCLEOTIDE SEQUENCE [LARGE SCALE GENOMIC DNA]</scope>
    <source>
        <strain evidence="3">JCM 16923</strain>
    </source>
</reference>
<dbReference type="CDD" id="cd03457">
    <property type="entry name" value="intradiol_dioxygenase_like"/>
    <property type="match status" value="1"/>
</dbReference>
<dbReference type="GO" id="GO:0051213">
    <property type="term" value="F:dioxygenase activity"/>
    <property type="evidence" value="ECO:0007669"/>
    <property type="project" value="UniProtKB-KW"/>
</dbReference>
<proteinExistence type="predicted"/>
<dbReference type="PROSITE" id="PS51318">
    <property type="entry name" value="TAT"/>
    <property type="match status" value="1"/>
</dbReference>
<dbReference type="InterPro" id="IPR006311">
    <property type="entry name" value="TAT_signal"/>
</dbReference>
<feature type="compositionally biased region" description="Basic and acidic residues" evidence="1">
    <location>
        <begin position="206"/>
        <end position="218"/>
    </location>
</feature>
<organism evidence="2 3">
    <name type="scientific">Gordonia caeni</name>
    <dbReference type="NCBI Taxonomy" id="1007097"/>
    <lineage>
        <taxon>Bacteria</taxon>
        <taxon>Bacillati</taxon>
        <taxon>Actinomycetota</taxon>
        <taxon>Actinomycetes</taxon>
        <taxon>Mycobacteriales</taxon>
        <taxon>Gordoniaceae</taxon>
        <taxon>Gordonia</taxon>
    </lineage>
</organism>
<comment type="caution">
    <text evidence="2">The sequence shown here is derived from an EMBL/GenBank/DDBJ whole genome shotgun (WGS) entry which is preliminary data.</text>
</comment>
<dbReference type="Gene3D" id="2.60.130.10">
    <property type="entry name" value="Aromatic compound dioxygenase"/>
    <property type="match status" value="2"/>
</dbReference>